<dbReference type="InterPro" id="IPR000515">
    <property type="entry name" value="MetI-like"/>
</dbReference>
<accession>A0A2N9B089</accession>
<evidence type="ECO:0000313" key="10">
    <source>
        <dbReference type="Proteomes" id="UP000235464"/>
    </source>
</evidence>
<comment type="subcellular location">
    <subcellularLocation>
        <location evidence="1 7">Cell membrane</location>
        <topology evidence="1 7">Multi-pass membrane protein</topology>
    </subcellularLocation>
</comment>
<dbReference type="GO" id="GO:0005886">
    <property type="term" value="C:plasma membrane"/>
    <property type="evidence" value="ECO:0007669"/>
    <property type="project" value="UniProtKB-SubCell"/>
</dbReference>
<feature type="transmembrane region" description="Helical" evidence="7">
    <location>
        <begin position="156"/>
        <end position="178"/>
    </location>
</feature>
<dbReference type="InterPro" id="IPR050809">
    <property type="entry name" value="UgpAE/MalFG_permease"/>
</dbReference>
<comment type="similarity">
    <text evidence="7">Belongs to the binding-protein-dependent transport system permease family.</text>
</comment>
<feature type="transmembrane region" description="Helical" evidence="7">
    <location>
        <begin position="259"/>
        <end position="282"/>
    </location>
</feature>
<keyword evidence="6 7" id="KW-0472">Membrane</keyword>
<dbReference type="Proteomes" id="UP000235464">
    <property type="component" value="Chromosome I"/>
</dbReference>
<feature type="transmembrane region" description="Helical" evidence="7">
    <location>
        <begin position="104"/>
        <end position="124"/>
    </location>
</feature>
<feature type="domain" description="ABC transmembrane type-1" evidence="8">
    <location>
        <begin position="67"/>
        <end position="280"/>
    </location>
</feature>
<sequence>MNWLTTRRSFALMLAPALIIYSLYMIYPILYALYYSFTDFDGVSANGFAGLDNYRQMGQDDAFWTSMRNTGIILGIALFLLIPLGFLLAILLSGRVKGSGALRALVFAPAIIAPILVGLIWIFILDPKIGLVNAFLLAIGVPAHPQWIGGPTLSPYSIGLVYLWQQIGFVLTIFYAGLRMLPRDVMEASSLDGAGRWQQLRHIQIPMMRETFGIVTALVVTGVFKVFELVYALTGGGPVHLSEVMVSYMYHITFTTQQYGYGMALAVVVFVVGALASGATFLGNRRKGDVR</sequence>
<dbReference type="PANTHER" id="PTHR43227:SF8">
    <property type="entry name" value="DIACETYLCHITOBIOSE UPTAKE SYSTEM PERMEASE PROTEIN DASB"/>
    <property type="match status" value="1"/>
</dbReference>
<keyword evidence="4 7" id="KW-0812">Transmembrane</keyword>
<dbReference type="RefSeq" id="WP_010033718.1">
    <property type="nucleotide sequence ID" value="NZ_LT962942.1"/>
</dbReference>
<evidence type="ECO:0000256" key="3">
    <source>
        <dbReference type="ARBA" id="ARBA00022475"/>
    </source>
</evidence>
<reference evidence="10" key="1">
    <citation type="submission" date="2017-11" db="EMBL/GenBank/DDBJ databases">
        <authorList>
            <person name="Wibberg D."/>
        </authorList>
    </citation>
    <scope>NUCLEOTIDE SEQUENCE [LARGE SCALE GENOMIC DNA]</scope>
</reference>
<dbReference type="OrthoDB" id="9804439at2"/>
<feature type="transmembrane region" description="Helical" evidence="7">
    <location>
        <begin position="211"/>
        <end position="233"/>
    </location>
</feature>
<proteinExistence type="inferred from homology"/>
<keyword evidence="5 7" id="KW-1133">Transmembrane helix</keyword>
<dbReference type="Gene3D" id="1.10.3720.10">
    <property type="entry name" value="MetI-like"/>
    <property type="match status" value="1"/>
</dbReference>
<evidence type="ECO:0000259" key="8">
    <source>
        <dbReference type="PROSITE" id="PS50928"/>
    </source>
</evidence>
<evidence type="ECO:0000256" key="2">
    <source>
        <dbReference type="ARBA" id="ARBA00022448"/>
    </source>
</evidence>
<evidence type="ECO:0000256" key="5">
    <source>
        <dbReference type="ARBA" id="ARBA00022989"/>
    </source>
</evidence>
<evidence type="ECO:0000256" key="7">
    <source>
        <dbReference type="RuleBase" id="RU363032"/>
    </source>
</evidence>
<keyword evidence="10" id="KW-1185">Reference proteome</keyword>
<evidence type="ECO:0000256" key="1">
    <source>
        <dbReference type="ARBA" id="ARBA00004651"/>
    </source>
</evidence>
<dbReference type="PANTHER" id="PTHR43227">
    <property type="entry name" value="BLL4140 PROTEIN"/>
    <property type="match status" value="1"/>
</dbReference>
<name>A0A2N9B089_STRCX</name>
<dbReference type="GO" id="GO:0055085">
    <property type="term" value="P:transmembrane transport"/>
    <property type="evidence" value="ECO:0007669"/>
    <property type="project" value="InterPro"/>
</dbReference>
<dbReference type="InterPro" id="IPR035906">
    <property type="entry name" value="MetI-like_sf"/>
</dbReference>
<protein>
    <submittedName>
        <fullName evidence="9">Lactose transport system permease protein LacF</fullName>
    </submittedName>
</protein>
<gene>
    <name evidence="9" type="primary">lacF_2</name>
    <name evidence="9" type="ORF">SCNRRL3882_0229</name>
</gene>
<keyword evidence="3" id="KW-1003">Cell membrane</keyword>
<dbReference type="Pfam" id="PF00528">
    <property type="entry name" value="BPD_transp_1"/>
    <property type="match status" value="1"/>
</dbReference>
<feature type="transmembrane region" description="Helical" evidence="7">
    <location>
        <begin position="72"/>
        <end position="92"/>
    </location>
</feature>
<keyword evidence="2 7" id="KW-0813">Transport</keyword>
<dbReference type="PROSITE" id="PS50928">
    <property type="entry name" value="ABC_TM1"/>
    <property type="match status" value="1"/>
</dbReference>
<organism evidence="9 10">
    <name type="scientific">Streptomyces chartreusis NRRL 3882</name>
    <dbReference type="NCBI Taxonomy" id="1079985"/>
    <lineage>
        <taxon>Bacteria</taxon>
        <taxon>Bacillati</taxon>
        <taxon>Actinomycetota</taxon>
        <taxon>Actinomycetes</taxon>
        <taxon>Kitasatosporales</taxon>
        <taxon>Streptomycetaceae</taxon>
        <taxon>Streptomyces</taxon>
    </lineage>
</organism>
<evidence type="ECO:0000313" key="9">
    <source>
        <dbReference type="EMBL" id="SOR76748.1"/>
    </source>
</evidence>
<evidence type="ECO:0000256" key="4">
    <source>
        <dbReference type="ARBA" id="ARBA00022692"/>
    </source>
</evidence>
<dbReference type="EMBL" id="LT963352">
    <property type="protein sequence ID" value="SOR76748.1"/>
    <property type="molecule type" value="Genomic_DNA"/>
</dbReference>
<feature type="transmembrane region" description="Helical" evidence="7">
    <location>
        <begin position="12"/>
        <end position="34"/>
    </location>
</feature>
<dbReference type="AlphaFoldDB" id="A0A2N9B089"/>
<dbReference type="SUPFAM" id="SSF160964">
    <property type="entry name" value="MalF N-terminal region-like"/>
    <property type="match status" value="1"/>
</dbReference>
<evidence type="ECO:0000256" key="6">
    <source>
        <dbReference type="ARBA" id="ARBA00023136"/>
    </source>
</evidence>
<dbReference type="SUPFAM" id="SSF161098">
    <property type="entry name" value="MetI-like"/>
    <property type="match status" value="1"/>
</dbReference>
<dbReference type="CDD" id="cd06261">
    <property type="entry name" value="TM_PBP2"/>
    <property type="match status" value="1"/>
</dbReference>